<dbReference type="GO" id="GO:0008270">
    <property type="term" value="F:zinc ion binding"/>
    <property type="evidence" value="ECO:0007669"/>
    <property type="project" value="UniProtKB-KW"/>
</dbReference>
<keyword evidence="3" id="KW-0862">Zinc</keyword>
<evidence type="ECO:0000256" key="3">
    <source>
        <dbReference type="ARBA" id="ARBA00022833"/>
    </source>
</evidence>
<dbReference type="PRINTS" id="PR00405">
    <property type="entry name" value="REVINTRACTNG"/>
</dbReference>
<dbReference type="PANTHER" id="PTHR23180">
    <property type="entry name" value="CENTAURIN/ARF"/>
    <property type="match status" value="1"/>
</dbReference>
<evidence type="ECO:0000259" key="5">
    <source>
        <dbReference type="PROSITE" id="PS50003"/>
    </source>
</evidence>
<reference evidence="7" key="1">
    <citation type="submission" date="2022-12" db="EMBL/GenBank/DDBJ databases">
        <title>Draft genome assemblies for two species of Escallonia (Escalloniales).</title>
        <authorList>
            <person name="Chanderbali A."/>
            <person name="Dervinis C."/>
            <person name="Anghel I."/>
            <person name="Soltis D."/>
            <person name="Soltis P."/>
            <person name="Zapata F."/>
        </authorList>
    </citation>
    <scope>NUCLEOTIDE SEQUENCE</scope>
    <source>
        <strain evidence="7">UCBG64.0493</strain>
        <tissue evidence="7">Leaf</tissue>
    </source>
</reference>
<dbReference type="Pfam" id="PF01412">
    <property type="entry name" value="ArfGap"/>
    <property type="match status" value="1"/>
</dbReference>
<dbReference type="PANTHER" id="PTHR23180:SF244">
    <property type="entry name" value="ADP-RIBOSYLATION FACTOR GTPASE-ACTIVATING PROTEIN AGD2"/>
    <property type="match status" value="1"/>
</dbReference>
<dbReference type="PROSITE" id="PS50115">
    <property type="entry name" value="ARFGAP"/>
    <property type="match status" value="1"/>
</dbReference>
<dbReference type="InterPro" id="IPR001164">
    <property type="entry name" value="ArfGAP_dom"/>
</dbReference>
<dbReference type="InterPro" id="IPR037278">
    <property type="entry name" value="ARFGAP/RecO"/>
</dbReference>
<dbReference type="PROSITE" id="PS50003">
    <property type="entry name" value="PH_DOMAIN"/>
    <property type="match status" value="1"/>
</dbReference>
<proteinExistence type="predicted"/>
<dbReference type="GO" id="GO:0005096">
    <property type="term" value="F:GTPase activator activity"/>
    <property type="evidence" value="ECO:0007669"/>
    <property type="project" value="InterPro"/>
</dbReference>
<keyword evidence="8" id="KW-1185">Reference proteome</keyword>
<protein>
    <submittedName>
        <fullName evidence="7">Uncharacterized protein</fullName>
    </submittedName>
</protein>
<dbReference type="InterPro" id="IPR045258">
    <property type="entry name" value="ACAP1/2/3-like"/>
</dbReference>
<feature type="domain" description="PH" evidence="5">
    <location>
        <begin position="98"/>
        <end position="232"/>
    </location>
</feature>
<name>A0AA88XB35_9ASTE</name>
<sequence>MLESMESTMSIRYAIITSENSYCIVLTYAQQSKDVANIEQDKLAKRIQEFRTQEELDHLRASSNMGTSTAAVGKNGVGMSSNKYIESVMQSTAKGKVQTIKQGYLLKRSSSLRADWKRQFFVLDSHGDLYYLRHDSSKPAGSPSFHPTISADHGSRVFGRFRTKQRMASSFGEDNLGCRTVDLRTSTIKIDAEDTDLRLCFRIISPSKTYTLQAENEADRVEWMNDITGVIASLLNLHLEELPGETSMRNNNTRFSVYSDVRPLDNHASTQDEMKANQADSVSKILREIPGNNFCAECCASDPDWASLNLGILICIECSGVHRNLGVHISKVRSITLDVKVWEPVILDLFRTLGNSYCNSVWESLPQNDRKDETLPTISSTDNDLEGIKTRHDDPSVVTLQLAYFDIKRILLDSGNSADILFFHAFKQMGIPSD</sequence>
<organism evidence="7 8">
    <name type="scientific">Escallonia herrerae</name>
    <dbReference type="NCBI Taxonomy" id="1293975"/>
    <lineage>
        <taxon>Eukaryota</taxon>
        <taxon>Viridiplantae</taxon>
        <taxon>Streptophyta</taxon>
        <taxon>Embryophyta</taxon>
        <taxon>Tracheophyta</taxon>
        <taxon>Spermatophyta</taxon>
        <taxon>Magnoliopsida</taxon>
        <taxon>eudicotyledons</taxon>
        <taxon>Gunneridae</taxon>
        <taxon>Pentapetalae</taxon>
        <taxon>asterids</taxon>
        <taxon>campanulids</taxon>
        <taxon>Escalloniales</taxon>
        <taxon>Escalloniaceae</taxon>
        <taxon>Escallonia</taxon>
    </lineage>
</organism>
<gene>
    <name evidence="7" type="ORF">RJ639_028398</name>
</gene>
<keyword evidence="1" id="KW-0479">Metal-binding</keyword>
<evidence type="ECO:0000259" key="6">
    <source>
        <dbReference type="PROSITE" id="PS50115"/>
    </source>
</evidence>
<dbReference type="Proteomes" id="UP001188597">
    <property type="component" value="Unassembled WGS sequence"/>
</dbReference>
<dbReference type="SUPFAM" id="SSF50729">
    <property type="entry name" value="PH domain-like"/>
    <property type="match status" value="1"/>
</dbReference>
<dbReference type="AlphaFoldDB" id="A0AA88XB35"/>
<evidence type="ECO:0000313" key="7">
    <source>
        <dbReference type="EMBL" id="KAK3040148.1"/>
    </source>
</evidence>
<accession>A0AA88XB35</accession>
<keyword evidence="2 4" id="KW-0863">Zinc-finger</keyword>
<dbReference type="EMBL" id="JAVXUP010000060">
    <property type="protein sequence ID" value="KAK3040148.1"/>
    <property type="molecule type" value="Genomic_DNA"/>
</dbReference>
<comment type="caution">
    <text evidence="7">The sequence shown here is derived from an EMBL/GenBank/DDBJ whole genome shotgun (WGS) entry which is preliminary data.</text>
</comment>
<evidence type="ECO:0000256" key="2">
    <source>
        <dbReference type="ARBA" id="ARBA00022771"/>
    </source>
</evidence>
<dbReference type="InterPro" id="IPR011993">
    <property type="entry name" value="PH-like_dom_sf"/>
</dbReference>
<evidence type="ECO:0000256" key="4">
    <source>
        <dbReference type="PROSITE-ProRule" id="PRU00288"/>
    </source>
</evidence>
<dbReference type="CDD" id="cd08204">
    <property type="entry name" value="ArfGap"/>
    <property type="match status" value="1"/>
</dbReference>
<dbReference type="SMART" id="SM00105">
    <property type="entry name" value="ArfGap"/>
    <property type="match status" value="1"/>
</dbReference>
<dbReference type="Pfam" id="PF00169">
    <property type="entry name" value="PH"/>
    <property type="match status" value="1"/>
</dbReference>
<dbReference type="Gene3D" id="2.30.29.30">
    <property type="entry name" value="Pleckstrin-homology domain (PH domain)/Phosphotyrosine-binding domain (PTB)"/>
    <property type="match status" value="1"/>
</dbReference>
<feature type="domain" description="Arf-GAP" evidence="6">
    <location>
        <begin position="280"/>
        <end position="364"/>
    </location>
</feature>
<dbReference type="CDD" id="cd13250">
    <property type="entry name" value="PH_ACAP"/>
    <property type="match status" value="1"/>
</dbReference>
<dbReference type="Gene3D" id="1.10.220.150">
    <property type="entry name" value="Arf GTPase activating protein"/>
    <property type="match status" value="1"/>
</dbReference>
<evidence type="ECO:0000313" key="8">
    <source>
        <dbReference type="Proteomes" id="UP001188597"/>
    </source>
</evidence>
<dbReference type="SUPFAM" id="SSF57863">
    <property type="entry name" value="ArfGap/RecO-like zinc finger"/>
    <property type="match status" value="1"/>
</dbReference>
<dbReference type="InterPro" id="IPR038508">
    <property type="entry name" value="ArfGAP_dom_sf"/>
</dbReference>
<dbReference type="InterPro" id="IPR001849">
    <property type="entry name" value="PH_domain"/>
</dbReference>
<dbReference type="SMART" id="SM00233">
    <property type="entry name" value="PH"/>
    <property type="match status" value="1"/>
</dbReference>
<evidence type="ECO:0000256" key="1">
    <source>
        <dbReference type="ARBA" id="ARBA00022723"/>
    </source>
</evidence>